<dbReference type="InterPro" id="IPR029441">
    <property type="entry name" value="Cass2"/>
</dbReference>
<dbReference type="InterPro" id="IPR010499">
    <property type="entry name" value="AraC_E-bd"/>
</dbReference>
<dbReference type="Gene3D" id="3.20.80.10">
    <property type="entry name" value="Regulatory factor, effector binding domain"/>
    <property type="match status" value="1"/>
</dbReference>
<name>A0ABS7DCI2_9BACL</name>
<evidence type="ECO:0000259" key="1">
    <source>
        <dbReference type="SMART" id="SM00871"/>
    </source>
</evidence>
<dbReference type="EMBL" id="JAHZIJ010000028">
    <property type="protein sequence ID" value="MBW7477634.1"/>
    <property type="molecule type" value="Genomic_DNA"/>
</dbReference>
<dbReference type="PANTHER" id="PTHR36444:SF2">
    <property type="entry name" value="TRANSCRIPTIONAL REGULATOR PROTEIN YOBU-RELATED"/>
    <property type="match status" value="1"/>
</dbReference>
<dbReference type="Proteomes" id="UP000812277">
    <property type="component" value="Unassembled WGS sequence"/>
</dbReference>
<dbReference type="PANTHER" id="PTHR36444">
    <property type="entry name" value="TRANSCRIPTIONAL REGULATOR PROTEIN YOBU-RELATED"/>
    <property type="match status" value="1"/>
</dbReference>
<gene>
    <name evidence="2" type="ORF">K0T92_23210</name>
</gene>
<evidence type="ECO:0000313" key="3">
    <source>
        <dbReference type="Proteomes" id="UP000812277"/>
    </source>
</evidence>
<evidence type="ECO:0000313" key="2">
    <source>
        <dbReference type="EMBL" id="MBW7477634.1"/>
    </source>
</evidence>
<organism evidence="2 3">
    <name type="scientific">Paenibacillus oenotherae</name>
    <dbReference type="NCBI Taxonomy" id="1435645"/>
    <lineage>
        <taxon>Bacteria</taxon>
        <taxon>Bacillati</taxon>
        <taxon>Bacillota</taxon>
        <taxon>Bacilli</taxon>
        <taxon>Bacillales</taxon>
        <taxon>Paenibacillaceae</taxon>
        <taxon>Paenibacillus</taxon>
    </lineage>
</organism>
<reference evidence="2 3" key="1">
    <citation type="submission" date="2021-07" db="EMBL/GenBank/DDBJ databases">
        <title>Paenibacillus radiodurans sp. nov., isolated from the southeastern edge of Tengger Desert.</title>
        <authorList>
            <person name="Zhang G."/>
        </authorList>
    </citation>
    <scope>NUCLEOTIDE SEQUENCE [LARGE SCALE GENOMIC DNA]</scope>
    <source>
        <strain evidence="2 3">DT7-4</strain>
    </source>
</reference>
<protein>
    <submittedName>
        <fullName evidence="2">GyrI-like domain-containing protein</fullName>
    </submittedName>
</protein>
<dbReference type="InterPro" id="IPR011256">
    <property type="entry name" value="Reg_factor_effector_dom_sf"/>
</dbReference>
<feature type="domain" description="AraC effector-binding" evidence="1">
    <location>
        <begin position="1"/>
        <end position="163"/>
    </location>
</feature>
<comment type="caution">
    <text evidence="2">The sequence shown here is derived from an EMBL/GenBank/DDBJ whole genome shotgun (WGS) entry which is preliminary data.</text>
</comment>
<dbReference type="SMART" id="SM00871">
    <property type="entry name" value="AraC_E_bind"/>
    <property type="match status" value="1"/>
</dbReference>
<sequence length="163" mass="18306">MEITDEPVQLASMTLAGVGARTDNQCEAGPEGCIPELWQRFMEAGLSQLPGTQEPRYTYVLYTDYESDVNGAYTVLIGHEWEGEPPVVDKVGWTTAALPESRYIVFKASGGPVQQVVIEAWQYIWAWFESSPHVRTYSGDFERYDMAGFNPEQAVVEIYLAIQ</sequence>
<accession>A0ABS7DCI2</accession>
<dbReference type="SUPFAM" id="SSF55136">
    <property type="entry name" value="Probable bacterial effector-binding domain"/>
    <property type="match status" value="1"/>
</dbReference>
<proteinExistence type="predicted"/>
<keyword evidence="3" id="KW-1185">Reference proteome</keyword>
<dbReference type="InterPro" id="IPR053182">
    <property type="entry name" value="YobU-like_regulator"/>
</dbReference>
<dbReference type="Pfam" id="PF14526">
    <property type="entry name" value="Cass2"/>
    <property type="match status" value="1"/>
</dbReference>